<dbReference type="SUPFAM" id="SSF81296">
    <property type="entry name" value="E set domains"/>
    <property type="match status" value="1"/>
</dbReference>
<comment type="caution">
    <text evidence="2">The sequence shown here is derived from an EMBL/GenBank/DDBJ whole genome shotgun (WGS) entry which is preliminary data.</text>
</comment>
<dbReference type="Proteomes" id="UP000637628">
    <property type="component" value="Unassembled WGS sequence"/>
</dbReference>
<dbReference type="CDD" id="cd07184">
    <property type="entry name" value="E_set_Isoamylase_like_N"/>
    <property type="match status" value="1"/>
</dbReference>
<evidence type="ECO:0000313" key="2">
    <source>
        <dbReference type="EMBL" id="GID98692.1"/>
    </source>
</evidence>
<dbReference type="Pfam" id="PF16561">
    <property type="entry name" value="AMPK1_CBM"/>
    <property type="match status" value="1"/>
</dbReference>
<proteinExistence type="predicted"/>
<sequence length="93" mass="10386">MEAWAVEALMIKKSRLLGNKTRVTFCLPGDVPAGRVSVVGSFNGWEPGTHELMQRRDGTRTVSVPLSPGHYEFRYLASDGVWLDDEHGSELRI</sequence>
<accession>A0ABQ3YM97</accession>
<protein>
    <submittedName>
        <fullName evidence="2">Isoamylase</fullName>
    </submittedName>
</protein>
<reference evidence="2 3" key="1">
    <citation type="submission" date="2021-01" db="EMBL/GenBank/DDBJ databases">
        <title>Whole genome shotgun sequence of Actinoplanes durhamensis NBRC 14914.</title>
        <authorList>
            <person name="Komaki H."/>
            <person name="Tamura T."/>
        </authorList>
    </citation>
    <scope>NUCLEOTIDE SEQUENCE [LARGE SCALE GENOMIC DNA]</scope>
    <source>
        <strain evidence="2 3">NBRC 14914</strain>
    </source>
</reference>
<dbReference type="InterPro" id="IPR014756">
    <property type="entry name" value="Ig_E-set"/>
</dbReference>
<dbReference type="EMBL" id="BOML01000002">
    <property type="protein sequence ID" value="GID98692.1"/>
    <property type="molecule type" value="Genomic_DNA"/>
</dbReference>
<gene>
    <name evidence="2" type="ORF">Adu01nite_00430</name>
</gene>
<feature type="domain" description="AMP-activated protein kinase glycogen-binding" evidence="1">
    <location>
        <begin position="34"/>
        <end position="83"/>
    </location>
</feature>
<dbReference type="Gene3D" id="2.60.40.10">
    <property type="entry name" value="Immunoglobulins"/>
    <property type="match status" value="1"/>
</dbReference>
<dbReference type="InterPro" id="IPR032640">
    <property type="entry name" value="AMPK1_CBM"/>
</dbReference>
<dbReference type="InterPro" id="IPR013783">
    <property type="entry name" value="Ig-like_fold"/>
</dbReference>
<keyword evidence="3" id="KW-1185">Reference proteome</keyword>
<organism evidence="2 3">
    <name type="scientific">Paractinoplanes durhamensis</name>
    <dbReference type="NCBI Taxonomy" id="113563"/>
    <lineage>
        <taxon>Bacteria</taxon>
        <taxon>Bacillati</taxon>
        <taxon>Actinomycetota</taxon>
        <taxon>Actinomycetes</taxon>
        <taxon>Micromonosporales</taxon>
        <taxon>Micromonosporaceae</taxon>
        <taxon>Paractinoplanes</taxon>
    </lineage>
</organism>
<name>A0ABQ3YM97_9ACTN</name>
<evidence type="ECO:0000313" key="3">
    <source>
        <dbReference type="Proteomes" id="UP000637628"/>
    </source>
</evidence>
<evidence type="ECO:0000259" key="1">
    <source>
        <dbReference type="Pfam" id="PF16561"/>
    </source>
</evidence>